<dbReference type="RefSeq" id="WP_061802354.1">
    <property type="nucleotide sequence ID" value="NZ_FOXX01000011.1"/>
</dbReference>
<dbReference type="Proteomes" id="UP000182762">
    <property type="component" value="Unassembled WGS sequence"/>
</dbReference>
<keyword evidence="2" id="KW-0238">DNA-binding</keyword>
<dbReference type="Pfam" id="PF12833">
    <property type="entry name" value="HTH_18"/>
    <property type="match status" value="1"/>
</dbReference>
<dbReference type="InterPro" id="IPR018060">
    <property type="entry name" value="HTH_AraC"/>
</dbReference>
<dbReference type="Gene3D" id="1.10.10.60">
    <property type="entry name" value="Homeodomain-like"/>
    <property type="match status" value="2"/>
</dbReference>
<dbReference type="InterPro" id="IPR020449">
    <property type="entry name" value="Tscrpt_reg_AraC-type_HTH"/>
</dbReference>
<dbReference type="Gene3D" id="2.60.120.260">
    <property type="entry name" value="Galactose-binding domain-like"/>
    <property type="match status" value="1"/>
</dbReference>
<evidence type="ECO:0000256" key="1">
    <source>
        <dbReference type="ARBA" id="ARBA00023015"/>
    </source>
</evidence>
<organism evidence="5 6">
    <name type="scientific">Priestia endophytica DSM 13796</name>
    <dbReference type="NCBI Taxonomy" id="1121089"/>
    <lineage>
        <taxon>Bacteria</taxon>
        <taxon>Bacillati</taxon>
        <taxon>Bacillota</taxon>
        <taxon>Bacilli</taxon>
        <taxon>Bacillales</taxon>
        <taxon>Bacillaceae</taxon>
        <taxon>Priestia</taxon>
    </lineage>
</organism>
<accession>A0A1I6BLQ0</accession>
<evidence type="ECO:0000259" key="4">
    <source>
        <dbReference type="PROSITE" id="PS01124"/>
    </source>
</evidence>
<dbReference type="SMART" id="SM00342">
    <property type="entry name" value="HTH_ARAC"/>
    <property type="match status" value="1"/>
</dbReference>
<evidence type="ECO:0000313" key="5">
    <source>
        <dbReference type="EMBL" id="SFQ81850.1"/>
    </source>
</evidence>
<dbReference type="EMBL" id="FOXX01000011">
    <property type="protein sequence ID" value="SFQ81850.1"/>
    <property type="molecule type" value="Genomic_DNA"/>
</dbReference>
<comment type="caution">
    <text evidence="5">The sequence shown here is derived from an EMBL/GenBank/DDBJ whole genome shotgun (WGS) entry which is preliminary data.</text>
</comment>
<keyword evidence="6" id="KW-1185">Reference proteome</keyword>
<dbReference type="PRINTS" id="PR00032">
    <property type="entry name" value="HTHARAC"/>
</dbReference>
<keyword evidence="1" id="KW-0805">Transcription regulation</keyword>
<reference evidence="5 6" key="1">
    <citation type="submission" date="2016-10" db="EMBL/GenBank/DDBJ databases">
        <authorList>
            <person name="Varghese N."/>
            <person name="Submissions S."/>
        </authorList>
    </citation>
    <scope>NUCLEOTIDE SEQUENCE [LARGE SCALE GENOMIC DNA]</scope>
    <source>
        <strain evidence="5 6">DSM 13796</strain>
    </source>
</reference>
<dbReference type="InterPro" id="IPR009057">
    <property type="entry name" value="Homeodomain-like_sf"/>
</dbReference>
<proteinExistence type="predicted"/>
<dbReference type="PANTHER" id="PTHR47504:SF6">
    <property type="entry name" value="ARAC-FAMILY TRANSCRIPTIONAL REGULATOR"/>
    <property type="match status" value="1"/>
</dbReference>
<sequence>MHEEYVKEVHNIIQYIEDNIMNEHLSDNIVKELKYSPFHFHRIFQRIVGMSVSTYIKKRKMTYAASDLMREEERILDIALKYCFSSQEAFTRAFQKMYGMSPGKYRKYARKLMMKREEKRMDYNLPKGWMPAGTHLQYYDMGVDYKQVHEGKASGYITGEEGSNVGFATMGQTFKANKYRGERVRFSGFLKTENVNNGAMLWMRVDGENGETLNFDNMENRSVKGTTNWNQYEVVLDVPESSIGIAFGMMLAGEGKAWVDSLAFEVVDKTVPVTAASIGEYIPEEPVNLTFEL</sequence>
<dbReference type="PROSITE" id="PS01124">
    <property type="entry name" value="HTH_ARAC_FAMILY_2"/>
    <property type="match status" value="1"/>
</dbReference>
<dbReference type="GeneID" id="93712353"/>
<evidence type="ECO:0000256" key="2">
    <source>
        <dbReference type="ARBA" id="ARBA00023125"/>
    </source>
</evidence>
<evidence type="ECO:0000256" key="3">
    <source>
        <dbReference type="ARBA" id="ARBA00023163"/>
    </source>
</evidence>
<feature type="domain" description="HTH araC/xylS-type" evidence="4">
    <location>
        <begin position="10"/>
        <end position="108"/>
    </location>
</feature>
<name>A0A1I6BLQ0_9BACI</name>
<gene>
    <name evidence="5" type="ORF">SAMN02745910_03774</name>
</gene>
<dbReference type="PANTHER" id="PTHR47504">
    <property type="entry name" value="RIGHT ORIGIN-BINDING PROTEIN"/>
    <property type="match status" value="1"/>
</dbReference>
<dbReference type="SUPFAM" id="SSF46689">
    <property type="entry name" value="Homeodomain-like"/>
    <property type="match status" value="2"/>
</dbReference>
<evidence type="ECO:0000313" key="6">
    <source>
        <dbReference type="Proteomes" id="UP000182762"/>
    </source>
</evidence>
<keyword evidence="3" id="KW-0804">Transcription</keyword>
<dbReference type="InterPro" id="IPR050959">
    <property type="entry name" value="MarA-like"/>
</dbReference>
<protein>
    <submittedName>
        <fullName evidence="5">Transcriptional regulator, AraC family</fullName>
    </submittedName>
</protein>